<dbReference type="PANTHER" id="PTHR43156:SF2">
    <property type="entry name" value="STAGE II SPORULATION PROTEIN E"/>
    <property type="match status" value="1"/>
</dbReference>
<dbReference type="Pfam" id="PF13581">
    <property type="entry name" value="HATPase_c_2"/>
    <property type="match status" value="1"/>
</dbReference>
<dbReference type="InterPro" id="IPR003594">
    <property type="entry name" value="HATPase_dom"/>
</dbReference>
<dbReference type="InterPro" id="IPR003018">
    <property type="entry name" value="GAF"/>
</dbReference>
<dbReference type="InterPro" id="IPR029016">
    <property type="entry name" value="GAF-like_dom_sf"/>
</dbReference>
<dbReference type="RefSeq" id="WP_092405320.1">
    <property type="nucleotide sequence ID" value="NZ_FOVF01000004.1"/>
</dbReference>
<keyword evidence="1" id="KW-0378">Hydrolase</keyword>
<gene>
    <name evidence="4" type="ORF">SAMN05216289_10465</name>
</gene>
<feature type="domain" description="PPM-type phosphatase" evidence="3">
    <location>
        <begin position="207"/>
        <end position="417"/>
    </location>
</feature>
<dbReference type="SUPFAM" id="SSF55874">
    <property type="entry name" value="ATPase domain of HSP90 chaperone/DNA topoisomerase II/histidine kinase"/>
    <property type="match status" value="1"/>
</dbReference>
<organism evidence="4 5">
    <name type="scientific">Dokdonella immobilis</name>
    <dbReference type="NCBI Taxonomy" id="578942"/>
    <lineage>
        <taxon>Bacteria</taxon>
        <taxon>Pseudomonadati</taxon>
        <taxon>Pseudomonadota</taxon>
        <taxon>Gammaproteobacteria</taxon>
        <taxon>Lysobacterales</taxon>
        <taxon>Rhodanobacteraceae</taxon>
        <taxon>Dokdonella</taxon>
    </lineage>
</organism>
<dbReference type="InterPro" id="IPR052016">
    <property type="entry name" value="Bact_Sigma-Reg"/>
</dbReference>
<dbReference type="Gene3D" id="3.60.40.10">
    <property type="entry name" value="PPM-type phosphatase domain"/>
    <property type="match status" value="1"/>
</dbReference>
<dbReference type="GO" id="GO:0016791">
    <property type="term" value="F:phosphatase activity"/>
    <property type="evidence" value="ECO:0007669"/>
    <property type="project" value="TreeGrafter"/>
</dbReference>
<dbReference type="InterPro" id="IPR001932">
    <property type="entry name" value="PPM-type_phosphatase-like_dom"/>
</dbReference>
<dbReference type="CDD" id="cd16936">
    <property type="entry name" value="HATPase_RsbW-like"/>
    <property type="match status" value="1"/>
</dbReference>
<dbReference type="OrthoDB" id="9811749at2"/>
<dbReference type="SMART" id="SM00065">
    <property type="entry name" value="GAF"/>
    <property type="match status" value="1"/>
</dbReference>
<accession>A0A1I4W7B3</accession>
<dbReference type="SUPFAM" id="SSF55781">
    <property type="entry name" value="GAF domain-like"/>
    <property type="match status" value="1"/>
</dbReference>
<name>A0A1I4W7B3_9GAMM</name>
<reference evidence="4 5" key="1">
    <citation type="submission" date="2016-10" db="EMBL/GenBank/DDBJ databases">
        <authorList>
            <person name="de Groot N.N."/>
        </authorList>
    </citation>
    <scope>NUCLEOTIDE SEQUENCE [LARGE SCALE GENOMIC DNA]</scope>
    <source>
        <strain evidence="4 5">CGMCC 1.7659</strain>
    </source>
</reference>
<dbReference type="Proteomes" id="UP000198575">
    <property type="component" value="Unassembled WGS sequence"/>
</dbReference>
<dbReference type="Pfam" id="PF07228">
    <property type="entry name" value="SpoIIE"/>
    <property type="match status" value="1"/>
</dbReference>
<feature type="domain" description="GAF" evidence="2">
    <location>
        <begin position="35"/>
        <end position="182"/>
    </location>
</feature>
<dbReference type="Pfam" id="PF13185">
    <property type="entry name" value="GAF_2"/>
    <property type="match status" value="1"/>
</dbReference>
<dbReference type="STRING" id="578942.SAMN05216289_10465"/>
<evidence type="ECO:0000313" key="5">
    <source>
        <dbReference type="Proteomes" id="UP000198575"/>
    </source>
</evidence>
<dbReference type="AlphaFoldDB" id="A0A1I4W7B3"/>
<proteinExistence type="predicted"/>
<protein>
    <submittedName>
        <fullName evidence="4">Sigma-B regulation protein RsbU (Phosphoserine phosphatase)</fullName>
    </submittedName>
</protein>
<dbReference type="SMART" id="SM00331">
    <property type="entry name" value="PP2C_SIG"/>
    <property type="match status" value="1"/>
</dbReference>
<evidence type="ECO:0000259" key="2">
    <source>
        <dbReference type="SMART" id="SM00065"/>
    </source>
</evidence>
<evidence type="ECO:0000313" key="4">
    <source>
        <dbReference type="EMBL" id="SFN09548.1"/>
    </source>
</evidence>
<keyword evidence="5" id="KW-1185">Reference proteome</keyword>
<dbReference type="EMBL" id="FOVF01000004">
    <property type="protein sequence ID" value="SFN09548.1"/>
    <property type="molecule type" value="Genomic_DNA"/>
</dbReference>
<dbReference type="PANTHER" id="PTHR43156">
    <property type="entry name" value="STAGE II SPORULATION PROTEIN E-RELATED"/>
    <property type="match status" value="1"/>
</dbReference>
<sequence>MSSVPAMQHDSAPADQARALAFLADLSETLAVSLDLRQTLSEAVNRIADFMGAEAASLFLLDESGTTLECRVCVGPIDIAGLRIPTGQGVVGRAVAENASQVVADALNDARVDHSTDSDTGFVTRSLLCAPLATAKGPIGALEVVNKRSGGVFTADDAEILRLIAAPTSLAINNARMANELVQQARMKREFDLARRMQKSLLPKRRRNGFPLLGVNLPAHEISGDFYDYFDLPDGRIGFFIGDVSGKGLDAALLMVRVASLLRWIGKEGTEPELWLERVNEELCQTSLDGRFVCALVGHSDRLARHVHIAAAGFPPALLYRRGEFTEYLSGGAPLGILPGMTFDGHEIDLDDASLYCFSDGVTDVRDAQRQTIGSEGVRALIQRHAGASAEPRLRGMFSELKHLRLVDDTTLLLIERIHPQGPEVLLTRRFPARPEQMREIRSLLRTTLDDAGVETGIRDKLVLAIDEACCNIIRHAYGPDDSGDIDLHLTSDGGILEFRLFDTAPPVDPARVRPKPLGECRSGGLGVALIDSVMDDWTLQARPDGKGNRLVMHKRISLTRRNGEDHE</sequence>
<dbReference type="Gene3D" id="3.30.450.40">
    <property type="match status" value="1"/>
</dbReference>
<dbReference type="InterPro" id="IPR036890">
    <property type="entry name" value="HATPase_C_sf"/>
</dbReference>
<dbReference type="InterPro" id="IPR036457">
    <property type="entry name" value="PPM-type-like_dom_sf"/>
</dbReference>
<dbReference type="Gene3D" id="3.30.565.10">
    <property type="entry name" value="Histidine kinase-like ATPase, C-terminal domain"/>
    <property type="match status" value="1"/>
</dbReference>
<evidence type="ECO:0000259" key="3">
    <source>
        <dbReference type="SMART" id="SM00331"/>
    </source>
</evidence>
<evidence type="ECO:0000256" key="1">
    <source>
        <dbReference type="ARBA" id="ARBA00022801"/>
    </source>
</evidence>